<dbReference type="Proteomes" id="UP000005092">
    <property type="component" value="Unassembled WGS sequence"/>
</dbReference>
<dbReference type="EMBL" id="JH719381">
    <property type="protein sequence ID" value="EJB07030.1"/>
    <property type="molecule type" value="Genomic_DNA"/>
</dbReference>
<proteinExistence type="predicted"/>
<evidence type="ECO:0000313" key="2">
    <source>
        <dbReference type="Proteomes" id="UP000005092"/>
    </source>
</evidence>
<evidence type="ECO:0000313" key="1">
    <source>
        <dbReference type="EMBL" id="EJB07030.1"/>
    </source>
</evidence>
<protein>
    <submittedName>
        <fullName evidence="1">Uncharacterized protein</fullName>
    </submittedName>
</protein>
<dbReference type="RefSeq" id="WP_003592497.1">
    <property type="nucleotide sequence ID" value="NZ_JH719381.1"/>
</dbReference>
<reference evidence="1 2" key="1">
    <citation type="submission" date="2012-02" db="EMBL/GenBank/DDBJ databases">
        <title>Improved High-Quality Draft Sequence of Rhizobium leguminosarum bv. trifolii WSM597.</title>
        <authorList>
            <consortium name="US DOE Joint Genome Institute"/>
            <person name="Lucas S."/>
            <person name="Han J."/>
            <person name="Lapidus A."/>
            <person name="Cheng J.-F."/>
            <person name="Goodwin L."/>
            <person name="Pitluck S."/>
            <person name="Peters L."/>
            <person name="Ovchinnikova G."/>
            <person name="Held B."/>
            <person name="Detter J.C."/>
            <person name="Han C."/>
            <person name="Tapia R."/>
            <person name="Land M."/>
            <person name="Hauser L."/>
            <person name="Kyrpides N."/>
            <person name="Ivanova N."/>
            <person name="Pagani I."/>
            <person name="Brau L."/>
            <person name="Yates R."/>
            <person name="O'Hara G."/>
            <person name="Rui T."/>
            <person name="Howieson J."/>
            <person name="Reeve W."/>
            <person name="Woyke T."/>
        </authorList>
    </citation>
    <scope>NUCLEOTIDE SEQUENCE [LARGE SCALE GENOMIC DNA]</scope>
    <source>
        <strain evidence="1 2">WSM597</strain>
    </source>
</reference>
<dbReference type="AlphaFoldDB" id="J0H9F6"/>
<name>J0H9F6_RHILT</name>
<accession>J0H9F6</accession>
<organism evidence="1 2">
    <name type="scientific">Rhizobium leguminosarum bv. trifolii WSM597</name>
    <dbReference type="NCBI Taxonomy" id="754764"/>
    <lineage>
        <taxon>Bacteria</taxon>
        <taxon>Pseudomonadati</taxon>
        <taxon>Pseudomonadota</taxon>
        <taxon>Alphaproteobacteria</taxon>
        <taxon>Hyphomicrobiales</taxon>
        <taxon>Rhizobiaceae</taxon>
        <taxon>Rhizobium/Agrobacterium group</taxon>
        <taxon>Rhizobium</taxon>
    </lineage>
</organism>
<sequence>MAGKLKKDYGHKLQKLYCKALELGLPENDRTGRMIGFIDDTYSFIFPAIQIQRPAISQLRRCSSSMKITIS</sequence>
<dbReference type="OrthoDB" id="10009078at2"/>
<dbReference type="HOGENOM" id="CLU_2737272_0_0_5"/>
<gene>
    <name evidence="1" type="ORF">Rleg9DRAFT_6000</name>
</gene>